<sequence length="99" mass="10398">RRAAAERAQRAFAREFDACAAGLSDQLVARGAPEIAGDEPPSLMRRLDEVLSEDVGSEQEMAGRVGELNAVASDLRALRRVVRQRGARAAGARAAAGGP</sequence>
<dbReference type="EMBL" id="CAUYUJ010003425">
    <property type="protein sequence ID" value="CAK0805303.1"/>
    <property type="molecule type" value="Genomic_DNA"/>
</dbReference>
<evidence type="ECO:0000313" key="2">
    <source>
        <dbReference type="Proteomes" id="UP001189429"/>
    </source>
</evidence>
<feature type="non-terminal residue" evidence="1">
    <location>
        <position position="99"/>
    </location>
</feature>
<reference evidence="1" key="1">
    <citation type="submission" date="2023-10" db="EMBL/GenBank/DDBJ databases">
        <authorList>
            <person name="Chen Y."/>
            <person name="Shah S."/>
            <person name="Dougan E. K."/>
            <person name="Thang M."/>
            <person name="Chan C."/>
        </authorList>
    </citation>
    <scope>NUCLEOTIDE SEQUENCE [LARGE SCALE GENOMIC DNA]</scope>
</reference>
<comment type="caution">
    <text evidence="1">The sequence shown here is derived from an EMBL/GenBank/DDBJ whole genome shotgun (WGS) entry which is preliminary data.</text>
</comment>
<name>A0ABN9QJC2_9DINO</name>
<accession>A0ABN9QJC2</accession>
<dbReference type="Proteomes" id="UP001189429">
    <property type="component" value="Unassembled WGS sequence"/>
</dbReference>
<protein>
    <submittedName>
        <fullName evidence="1">Uncharacterized protein</fullName>
    </submittedName>
</protein>
<gene>
    <name evidence="1" type="ORF">PCOR1329_LOCUS11838</name>
</gene>
<keyword evidence="2" id="KW-1185">Reference proteome</keyword>
<proteinExistence type="predicted"/>
<feature type="non-terminal residue" evidence="1">
    <location>
        <position position="1"/>
    </location>
</feature>
<evidence type="ECO:0000313" key="1">
    <source>
        <dbReference type="EMBL" id="CAK0805303.1"/>
    </source>
</evidence>
<organism evidence="1 2">
    <name type="scientific">Prorocentrum cordatum</name>
    <dbReference type="NCBI Taxonomy" id="2364126"/>
    <lineage>
        <taxon>Eukaryota</taxon>
        <taxon>Sar</taxon>
        <taxon>Alveolata</taxon>
        <taxon>Dinophyceae</taxon>
        <taxon>Prorocentrales</taxon>
        <taxon>Prorocentraceae</taxon>
        <taxon>Prorocentrum</taxon>
    </lineage>
</organism>